<proteinExistence type="predicted"/>
<evidence type="ECO:0000259" key="2">
    <source>
        <dbReference type="Pfam" id="PF14040"/>
    </source>
</evidence>
<evidence type="ECO:0000313" key="3">
    <source>
        <dbReference type="EMBL" id="MBD3907100.1"/>
    </source>
</evidence>
<evidence type="ECO:0000256" key="1">
    <source>
        <dbReference type="SAM" id="Phobius"/>
    </source>
</evidence>
<keyword evidence="5" id="KW-1185">Reference proteome</keyword>
<evidence type="ECO:0000313" key="5">
    <source>
        <dbReference type="Proteomes" id="UP000603715"/>
    </source>
</evidence>
<organism evidence="4 6">
    <name type="scientific">Chryseobacterium muglaense</name>
    <dbReference type="NCBI Taxonomy" id="2893752"/>
    <lineage>
        <taxon>Bacteria</taxon>
        <taxon>Pseudomonadati</taxon>
        <taxon>Bacteroidota</taxon>
        <taxon>Flavobacteriia</taxon>
        <taxon>Flavobacteriales</taxon>
        <taxon>Weeksellaceae</taxon>
        <taxon>Chryseobacterium group</taxon>
        <taxon>Chryseobacterium</taxon>
    </lineage>
</organism>
<dbReference type="NCBIfam" id="TIGR03696">
    <property type="entry name" value="Rhs_assc_core"/>
    <property type="match status" value="1"/>
</dbReference>
<dbReference type="InterPro" id="IPR029476">
    <property type="entry name" value="DNase_NucA_NucB"/>
</dbReference>
<dbReference type="Gene3D" id="2.180.10.10">
    <property type="entry name" value="RHS repeat-associated core"/>
    <property type="match status" value="1"/>
</dbReference>
<feature type="transmembrane region" description="Helical" evidence="1">
    <location>
        <begin position="311"/>
        <end position="330"/>
    </location>
</feature>
<dbReference type="Proteomes" id="UP000603715">
    <property type="component" value="Unassembled WGS sequence"/>
</dbReference>
<dbReference type="Proteomes" id="UP001107960">
    <property type="component" value="Unassembled WGS sequence"/>
</dbReference>
<keyword evidence="1" id="KW-1133">Transmembrane helix</keyword>
<keyword evidence="1" id="KW-0472">Membrane</keyword>
<name>A0A9Q3YT74_9FLAO</name>
<reference evidence="5" key="2">
    <citation type="submission" date="2023-07" db="EMBL/GenBank/DDBJ databases">
        <title>Description of novel Chryseobacterium sp. strain C-2.</title>
        <authorList>
            <person name="Saticioglu I.B."/>
        </authorList>
    </citation>
    <scope>NUCLEOTIDE SEQUENCE [LARGE SCALE GENOMIC DNA]</scope>
    <source>
        <strain evidence="5">C-2</strain>
    </source>
</reference>
<protein>
    <recommendedName>
        <fullName evidence="2">Deoxyribonuclease NucA/NucB domain-containing protein</fullName>
    </recommendedName>
</protein>
<dbReference type="InterPro" id="IPR022385">
    <property type="entry name" value="Rhs_assc_core"/>
</dbReference>
<comment type="caution">
    <text evidence="4">The sequence shown here is derived from an EMBL/GenBank/DDBJ whole genome shotgun (WGS) entry which is preliminary data.</text>
</comment>
<reference evidence="4" key="1">
    <citation type="submission" date="2021-11" db="EMBL/GenBank/DDBJ databases">
        <title>Description of novel Chryseobacterium species.</title>
        <authorList>
            <person name="Saticioglu I.B."/>
            <person name="Ay H."/>
            <person name="Altun S."/>
            <person name="Duman M."/>
        </authorList>
    </citation>
    <scope>NUCLEOTIDE SEQUENCE</scope>
    <source>
        <strain evidence="4">C-39</strain>
    </source>
</reference>
<dbReference type="EMBL" id="JACXXP010000051">
    <property type="protein sequence ID" value="MBD3907100.1"/>
    <property type="molecule type" value="Genomic_DNA"/>
</dbReference>
<accession>A0A9Q3YT74</accession>
<evidence type="ECO:0000313" key="6">
    <source>
        <dbReference type="Proteomes" id="UP001107960"/>
    </source>
</evidence>
<sequence>MHNYTATTQNAYQYKYNGKELQETGQYDYGARFYMPDIGRWGVVDPLAEVMRRYSPYNYAFDNPINFIDPDGNAPYNPKDFYGKNSAFNDDFDPNTTIYGNGSFGGYKYYEMGFMYDGSGRNGGGDSVDAIYNLFDGQGVGFTGVYAQQLFNYFLDNLTTSGELNFKGFHFVLEDLTPTIYKFTLTAFQMGKPSILHYDGDKERVSKRRKQNVQAMKTVSGYQRDEYPYASTLEGDNAMVTYVPSRENSIQGGTLGAMYRASGLKTGDAFLVLPVPHGNTKEQVKQDVMERMKPEPVRSFDFSRPAVPYKAWPVLMGAAVVVGLVIYSRFVPVIP</sequence>
<dbReference type="AlphaFoldDB" id="A0A9Q3YT74"/>
<dbReference type="InterPro" id="IPR050708">
    <property type="entry name" value="T6SS_VgrG/RHS"/>
</dbReference>
<dbReference type="PANTHER" id="PTHR32305">
    <property type="match status" value="1"/>
</dbReference>
<dbReference type="EMBL" id="JAJJML010000001">
    <property type="protein sequence ID" value="MCC9036549.1"/>
    <property type="molecule type" value="Genomic_DNA"/>
</dbReference>
<feature type="domain" description="Deoxyribonuclease NucA/NucB" evidence="2">
    <location>
        <begin position="187"/>
        <end position="272"/>
    </location>
</feature>
<dbReference type="PANTHER" id="PTHR32305:SF15">
    <property type="entry name" value="PROTEIN RHSA-RELATED"/>
    <property type="match status" value="1"/>
</dbReference>
<reference evidence="3" key="3">
    <citation type="submission" date="2024-05" db="EMBL/GenBank/DDBJ databases">
        <title>Description of novel Chryseobacterium sp. strain C-2.</title>
        <authorList>
            <person name="Saticioglu I.B."/>
        </authorList>
    </citation>
    <scope>NUCLEOTIDE SEQUENCE</scope>
    <source>
        <strain evidence="3">C-2</strain>
    </source>
</reference>
<evidence type="ECO:0000313" key="4">
    <source>
        <dbReference type="EMBL" id="MCC9036549.1"/>
    </source>
</evidence>
<gene>
    <name evidence="3" type="ORF">IEW27_21230</name>
    <name evidence="4" type="ORF">LNP80_20295</name>
</gene>
<keyword evidence="1" id="KW-0812">Transmembrane</keyword>
<dbReference type="Pfam" id="PF14040">
    <property type="entry name" value="DNase_NucA_NucB"/>
    <property type="match status" value="1"/>
</dbReference>